<dbReference type="AlphaFoldDB" id="A0A379FHQ1"/>
<gene>
    <name evidence="1" type="ORF">NCTC11938_01466</name>
</gene>
<reference evidence="1 2" key="1">
    <citation type="submission" date="2018-06" db="EMBL/GenBank/DDBJ databases">
        <authorList>
            <consortium name="Pathogen Informatics"/>
            <person name="Doyle S."/>
        </authorList>
    </citation>
    <scope>NUCLEOTIDE SEQUENCE [LARGE SCALE GENOMIC DNA]</scope>
    <source>
        <strain evidence="1 2">NCTC11938</strain>
    </source>
</reference>
<protein>
    <submittedName>
        <fullName evidence="1">Uncharacterized protein</fullName>
    </submittedName>
</protein>
<name>A0A379FHQ1_PROMI</name>
<sequence>MNAKQKHIKHQIFALLRESEMTNEQIDDLVFQWKMKVSMERTNLIQHEINTRKERALPKEALC</sequence>
<evidence type="ECO:0000313" key="1">
    <source>
        <dbReference type="EMBL" id="SUC19784.1"/>
    </source>
</evidence>
<evidence type="ECO:0000313" key="2">
    <source>
        <dbReference type="Proteomes" id="UP000254191"/>
    </source>
</evidence>
<proteinExistence type="predicted"/>
<dbReference type="Proteomes" id="UP000254191">
    <property type="component" value="Unassembled WGS sequence"/>
</dbReference>
<organism evidence="1 2">
    <name type="scientific">Proteus mirabilis</name>
    <dbReference type="NCBI Taxonomy" id="584"/>
    <lineage>
        <taxon>Bacteria</taxon>
        <taxon>Pseudomonadati</taxon>
        <taxon>Pseudomonadota</taxon>
        <taxon>Gammaproteobacteria</taxon>
        <taxon>Enterobacterales</taxon>
        <taxon>Morganellaceae</taxon>
        <taxon>Proteus</taxon>
    </lineage>
</organism>
<dbReference type="EMBL" id="UGTS01000004">
    <property type="protein sequence ID" value="SUC19784.1"/>
    <property type="molecule type" value="Genomic_DNA"/>
</dbReference>
<accession>A0A379FHQ1</accession>